<sequence length="899" mass="99740">MHSASLQKFFTNKTHKKYCKCGKPSALLLEKCSYCGEALGDHHIAPLKRDPLLTAVLGTGTKTSDDFEELYRSFQFLVLKHRYPVGEKHLLVLPKGTFYDVRQLRKRDMPMLEKMYQKGLEYLDAPGRPVACGFSYPADYNHLHLHLVLPPFRSVALFERHVFYPLPEVQVQLQRGLVKPHPVLDFDAEEAQNAWIARMDAAARRGFTEEAMSACAKSTAWRKALELFEAMPRLRVEQDVVSHNALLEACVQKETAAGAGVEEILASMNEALILPNLISYSTALMAFEKEGRWEEGLQLLRRMRQTLLQLDVICYNSAMSACKVASQWQAAWQLLRPSETTVAGFSALCAASRCQWRAALRAVELALGAGRATVVMYASTLEAASCAAACAASAGASVASVWLMHSLEALETWGREAAWDLRCQAQKASVGVEPPPADRASPSARVAVPVRRKETERDGRHLHLLNLVTANGQWQHAVRLLMDMEDRQVPLAREDASEVSQAINTAAEPIRFEKRLKFNFLSSALGIQMHVQRDGVAVKATITACERGDRPHVERAWNGSEWEGALLLLSFMELVALQQDVVAFNAVMSACENVGELHGRIRRSMDSLEIQPDEISLNACLSSCEKAHEWQAPILRAKKKKFIQWFSCLITYLHPYFDPMVALQLLVFAENADVIGYNAAARWNPVEGAAWGVISACANCGEWRMALAVLAKITEVQVACSLLDEMPRWKVEMNDVIGCNAALSACEKCTVWPVALELLQLGKEWQLALFLLSQHVAPDEISCNAAISACAKGDEWRPATALFGSIECRGLQRDLISHNAALAACARGFQWRWAALVLQHCDVEPDAISLNAAVDACKGRGAWRALLDFLSMAECRKLSKTVITLNTALLTFNKVPDRC</sequence>
<dbReference type="Gene3D" id="1.25.40.10">
    <property type="entry name" value="Tetratricopeptide repeat domain"/>
    <property type="match status" value="3"/>
</dbReference>
<comment type="caution">
    <text evidence="4">The sequence shown here is derived from an EMBL/GenBank/DDBJ whole genome shotgun (WGS) entry which is preliminary data.</text>
</comment>
<dbReference type="Gene3D" id="3.30.428.10">
    <property type="entry name" value="HIT-like"/>
    <property type="match status" value="1"/>
</dbReference>
<dbReference type="PROSITE" id="PS51375">
    <property type="entry name" value="PPR"/>
    <property type="match status" value="1"/>
</dbReference>
<dbReference type="Proteomes" id="UP001642464">
    <property type="component" value="Unassembled WGS sequence"/>
</dbReference>
<evidence type="ECO:0000256" key="2">
    <source>
        <dbReference type="PROSITE-ProRule" id="PRU00708"/>
    </source>
</evidence>
<evidence type="ECO:0000256" key="3">
    <source>
        <dbReference type="SAM" id="MobiDB-lite"/>
    </source>
</evidence>
<dbReference type="InterPro" id="IPR036265">
    <property type="entry name" value="HIT-like_sf"/>
</dbReference>
<name>A0ABP0NRM4_9DINO</name>
<proteinExistence type="predicted"/>
<keyword evidence="1" id="KW-0677">Repeat</keyword>
<dbReference type="PANTHER" id="PTHR47936">
    <property type="entry name" value="PPR_LONG DOMAIN-CONTAINING PROTEIN"/>
    <property type="match status" value="1"/>
</dbReference>
<accession>A0ABP0NRM4</accession>
<keyword evidence="5" id="KW-1185">Reference proteome</keyword>
<dbReference type="Pfam" id="PF11969">
    <property type="entry name" value="DcpS_C"/>
    <property type="match status" value="1"/>
</dbReference>
<dbReference type="InterPro" id="IPR011990">
    <property type="entry name" value="TPR-like_helical_dom_sf"/>
</dbReference>
<feature type="region of interest" description="Disordered" evidence="3">
    <location>
        <begin position="430"/>
        <end position="452"/>
    </location>
</feature>
<dbReference type="PANTHER" id="PTHR47936:SF1">
    <property type="entry name" value="PENTATRICOPEPTIDE REPEAT-CONTAINING PROTEIN GUN1, CHLOROPLASTIC"/>
    <property type="match status" value="1"/>
</dbReference>
<evidence type="ECO:0000256" key="1">
    <source>
        <dbReference type="ARBA" id="ARBA00022737"/>
    </source>
</evidence>
<protein>
    <submittedName>
        <fullName evidence="4">Chloroplastic</fullName>
    </submittedName>
</protein>
<gene>
    <name evidence="4" type="ORF">SCF082_LOCUS33761</name>
</gene>
<organism evidence="4 5">
    <name type="scientific">Durusdinium trenchii</name>
    <dbReference type="NCBI Taxonomy" id="1381693"/>
    <lineage>
        <taxon>Eukaryota</taxon>
        <taxon>Sar</taxon>
        <taxon>Alveolata</taxon>
        <taxon>Dinophyceae</taxon>
        <taxon>Suessiales</taxon>
        <taxon>Symbiodiniaceae</taxon>
        <taxon>Durusdinium</taxon>
    </lineage>
</organism>
<reference evidence="4 5" key="1">
    <citation type="submission" date="2024-02" db="EMBL/GenBank/DDBJ databases">
        <authorList>
            <person name="Chen Y."/>
            <person name="Shah S."/>
            <person name="Dougan E. K."/>
            <person name="Thang M."/>
            <person name="Chan C."/>
        </authorList>
    </citation>
    <scope>NUCLEOTIDE SEQUENCE [LARGE SCALE GENOMIC DNA]</scope>
</reference>
<feature type="repeat" description="PPR" evidence="2">
    <location>
        <begin position="276"/>
        <end position="310"/>
    </location>
</feature>
<dbReference type="InterPro" id="IPR002885">
    <property type="entry name" value="PPR_rpt"/>
</dbReference>
<evidence type="ECO:0000313" key="4">
    <source>
        <dbReference type="EMBL" id="CAK9066209.1"/>
    </source>
</evidence>
<dbReference type="Pfam" id="PF13812">
    <property type="entry name" value="PPR_3"/>
    <property type="match status" value="1"/>
</dbReference>
<dbReference type="SUPFAM" id="SSF54197">
    <property type="entry name" value="HIT-like"/>
    <property type="match status" value="1"/>
</dbReference>
<evidence type="ECO:0000313" key="5">
    <source>
        <dbReference type="Proteomes" id="UP001642464"/>
    </source>
</evidence>
<feature type="compositionally biased region" description="Low complexity" evidence="3">
    <location>
        <begin position="438"/>
        <end position="448"/>
    </location>
</feature>
<dbReference type="EMBL" id="CAXAMM010030258">
    <property type="protein sequence ID" value="CAK9066209.1"/>
    <property type="molecule type" value="Genomic_DNA"/>
</dbReference>